<sequence length="1403" mass="160127">MSDVDLKVNLAVDSKVEEIRCPSTATAEDICSLLCRKLGIGTIARHLFALRIHGKQIFLMPSATFVEKVKEYDLRIRFKVASTKKLKKIDVKAYDYYFHQARNDVLENKIPDIVYEKYRKELVGLGITDMYRVMLEKEIVQETVENDYKKYIPKEVLKRHAFFIKKPIHDTLSKIKKSGHDAWYVKAEYLRQLDLMAPEYLAEEYKAVTEEDGIISSLIVRVSPFAIEPGIKYCVESKKDKWHCICALEDLGFISLRKDSTVEISRRNGIPFYLKFNNMQNMLSFVSLVDGYYRLSVKWTFNICKDVITPSLLKLYSMKCHGPVGGEFSYAKLEEKRGNTPGCFILRESDSKYNIFYIDVCVKDSSKPQTFKLEYVSPDSFIFHNDVTCYNSLPQLMAAYNKEDGPIYLGSACRLQKTKQFLAKRDHNNRWAVHVPPEEAGNLTDTSVCKLTHMGLDYLGTIGKSESGVRCQAWASPKPLHPVDPSYTDETFSDFSKTKAKNYCRNPSKDVTGPWCYTMAPDNIYETCGIPLCIYTECRVSGPGMEYGGSVKRTTTGKNCLKWNKKRPKVRIGDEVISLNQYHNSRFPDESASYARKSCRNPDGDLGGPWCFVETSIKNEVTKQYCDVPFCQSELCTIITRNPEIYSHYTSFSESLTNFTFGVKLWNPDDYLKANARLVLSLFALPLTGKEIHSLGVGLEIYIDNTKSGLTVGNTGKVDYEKSFGNIKSDQFTYFTLTWWHNILTLFKEGRKEPLFMADYKGKGTLMGFQMNKFRYYSARGTDIIWSLPYCDDSDQCDVHTTIGVEFQRYFPLPETSIGYDLNFYLRATHSAYIKLVVSPVIEYPVVKVMIHRSDNYTRIEYQEHERSSTVILQDALSENLLNYWNWQEFTLSVFMGELQLLQKMRWFSPGSDNSIAHWTFSCLPPADFNPPQAYPPECALNKKEPDYNGTQDLTNSGLPCLPWGGSGLVPKDDVNDLFEDEKAKFSAWNYCRDPKNKLQGTFCYVISKSGDNQVSKQYCHIRKCKSAECKVAGTGNDYIGKSSLTRSNRTCQRWISPAMLKMWDDLAQQNVTNLTETTNSTQEDQPHHLLDLHNWFEAVGCKDKWACLRGIYGSGKDLGVRHVGQDKNESSTTTKHFANDATHHENDTASTSRTLALNYTSQTNLSDPSLYLNLSKNPPHYKEVVALAHNPNETKSVQINVVEDDEVQTSKYDYPHFHAVDENYLNETLFADMDLKKIKNYCRNPSRDISGSWCYTEDPAVPIDLCNVKDCDKPEECTIFLSGDGKGRRVYILPQWKEEGLHGGFKFSVKQWNPDFIAGLAFDLLPLTGTTNIRLEIGADNNERIVLYYDSEIVKEKAAPHVISSGKWDNFWLQMRVGQIILGYQGVPTPFSSGLILTPVML</sequence>
<evidence type="ECO:0000313" key="2">
    <source>
        <dbReference type="Proteomes" id="UP001056778"/>
    </source>
</evidence>
<keyword evidence="1" id="KW-0808">Transferase</keyword>
<evidence type="ECO:0000313" key="1">
    <source>
        <dbReference type="EMBL" id="KAI4469188.1"/>
    </source>
</evidence>
<dbReference type="EMBL" id="CM043016">
    <property type="protein sequence ID" value="KAI4469188.1"/>
    <property type="molecule type" value="Genomic_DNA"/>
</dbReference>
<reference evidence="1" key="1">
    <citation type="submission" date="2022-04" db="EMBL/GenBank/DDBJ databases">
        <title>Chromosome-scale genome assembly of Holotrichia oblita Faldermann.</title>
        <authorList>
            <person name="Rongchong L."/>
        </authorList>
    </citation>
    <scope>NUCLEOTIDE SEQUENCE</scope>
    <source>
        <strain evidence="1">81SQS9</strain>
    </source>
</reference>
<name>A0ACB9TQZ9_HOLOL</name>
<comment type="caution">
    <text evidence="1">The sequence shown here is derived from an EMBL/GenBank/DDBJ whole genome shotgun (WGS) entry which is preliminary data.</text>
</comment>
<keyword evidence="2" id="KW-1185">Reference proteome</keyword>
<gene>
    <name evidence="1" type="ORF">MML48_2g00006238</name>
</gene>
<accession>A0ACB9TQZ9</accession>
<protein>
    <submittedName>
        <fullName evidence="1">Tyrosine-protein kinase hopscotch</fullName>
    </submittedName>
</protein>
<keyword evidence="1" id="KW-0418">Kinase</keyword>
<proteinExistence type="predicted"/>
<dbReference type="Proteomes" id="UP001056778">
    <property type="component" value="Chromosome 2"/>
</dbReference>
<organism evidence="1 2">
    <name type="scientific">Holotrichia oblita</name>
    <name type="common">Chafer beetle</name>
    <dbReference type="NCBI Taxonomy" id="644536"/>
    <lineage>
        <taxon>Eukaryota</taxon>
        <taxon>Metazoa</taxon>
        <taxon>Ecdysozoa</taxon>
        <taxon>Arthropoda</taxon>
        <taxon>Hexapoda</taxon>
        <taxon>Insecta</taxon>
        <taxon>Pterygota</taxon>
        <taxon>Neoptera</taxon>
        <taxon>Endopterygota</taxon>
        <taxon>Coleoptera</taxon>
        <taxon>Polyphaga</taxon>
        <taxon>Scarabaeiformia</taxon>
        <taxon>Scarabaeidae</taxon>
        <taxon>Melolonthinae</taxon>
        <taxon>Holotrichia</taxon>
    </lineage>
</organism>